<dbReference type="GO" id="GO:0005886">
    <property type="term" value="C:plasma membrane"/>
    <property type="evidence" value="ECO:0007669"/>
    <property type="project" value="UniProtKB-SubCell"/>
</dbReference>
<keyword evidence="7 8" id="KW-0472">Membrane</keyword>
<feature type="transmembrane region" description="Helical" evidence="8">
    <location>
        <begin position="288"/>
        <end position="312"/>
    </location>
</feature>
<organism evidence="10 11">
    <name type="scientific">Sphingopyxis macrogoltabida</name>
    <name type="common">Sphingomonas macrogoltabidus</name>
    <dbReference type="NCBI Taxonomy" id="33050"/>
    <lineage>
        <taxon>Bacteria</taxon>
        <taxon>Pseudomonadati</taxon>
        <taxon>Pseudomonadota</taxon>
        <taxon>Alphaproteobacteria</taxon>
        <taxon>Sphingomonadales</taxon>
        <taxon>Sphingomonadaceae</taxon>
        <taxon>Sphingopyxis</taxon>
    </lineage>
</organism>
<dbReference type="Gene3D" id="1.20.1250.20">
    <property type="entry name" value="MFS general substrate transporter like domains"/>
    <property type="match status" value="1"/>
</dbReference>
<dbReference type="GO" id="GO:0022857">
    <property type="term" value="F:transmembrane transporter activity"/>
    <property type="evidence" value="ECO:0007669"/>
    <property type="project" value="InterPro"/>
</dbReference>
<evidence type="ECO:0000313" key="11">
    <source>
        <dbReference type="Proteomes" id="UP000058074"/>
    </source>
</evidence>
<dbReference type="PANTHER" id="PTHR42718:SF9">
    <property type="entry name" value="MAJOR FACILITATOR SUPERFAMILY MULTIDRUG TRANSPORTER MFSC"/>
    <property type="match status" value="1"/>
</dbReference>
<dbReference type="AlphaFoldDB" id="A0A0N9U8G5"/>
<feature type="transmembrane region" description="Helical" evidence="8">
    <location>
        <begin position="250"/>
        <end position="267"/>
    </location>
</feature>
<dbReference type="RefSeq" id="WP_054587013.1">
    <property type="nucleotide sequence ID" value="NZ_CP012700.1"/>
</dbReference>
<dbReference type="InterPro" id="IPR004638">
    <property type="entry name" value="EmrB-like"/>
</dbReference>
<gene>
    <name evidence="10" type="ORF">AN936_04095</name>
</gene>
<dbReference type="Proteomes" id="UP000058074">
    <property type="component" value="Chromosome"/>
</dbReference>
<protein>
    <submittedName>
        <fullName evidence="10">MFS transporter</fullName>
    </submittedName>
</protein>
<dbReference type="KEGG" id="smag:AN936_04095"/>
<dbReference type="InterPro" id="IPR020846">
    <property type="entry name" value="MFS_dom"/>
</dbReference>
<evidence type="ECO:0000256" key="3">
    <source>
        <dbReference type="ARBA" id="ARBA00022448"/>
    </source>
</evidence>
<evidence type="ECO:0000256" key="6">
    <source>
        <dbReference type="ARBA" id="ARBA00022989"/>
    </source>
</evidence>
<feature type="transmembrane region" description="Helical" evidence="8">
    <location>
        <begin position="385"/>
        <end position="405"/>
    </location>
</feature>
<dbReference type="SUPFAM" id="SSF103473">
    <property type="entry name" value="MFS general substrate transporter"/>
    <property type="match status" value="1"/>
</dbReference>
<evidence type="ECO:0000313" key="10">
    <source>
        <dbReference type="EMBL" id="ALH79575.1"/>
    </source>
</evidence>
<feature type="domain" description="Major facilitator superfamily (MFS) profile" evidence="9">
    <location>
        <begin position="32"/>
        <end position="528"/>
    </location>
</feature>
<dbReference type="EMBL" id="CP012700">
    <property type="protein sequence ID" value="ALH79575.1"/>
    <property type="molecule type" value="Genomic_DNA"/>
</dbReference>
<keyword evidence="4" id="KW-1003">Cell membrane</keyword>
<dbReference type="Gene3D" id="1.20.1720.10">
    <property type="entry name" value="Multidrug resistance protein D"/>
    <property type="match status" value="1"/>
</dbReference>
<feature type="transmembrane region" description="Helical" evidence="8">
    <location>
        <begin position="324"/>
        <end position="346"/>
    </location>
</feature>
<evidence type="ECO:0000256" key="5">
    <source>
        <dbReference type="ARBA" id="ARBA00022692"/>
    </source>
</evidence>
<comment type="similarity">
    <text evidence="2">Belongs to the major facilitator superfamily. EmrB family.</text>
</comment>
<feature type="transmembrane region" description="Helical" evidence="8">
    <location>
        <begin position="417"/>
        <end position="438"/>
    </location>
</feature>
<evidence type="ECO:0000256" key="2">
    <source>
        <dbReference type="ARBA" id="ARBA00008537"/>
    </source>
</evidence>
<sequence length="537" mass="57873">MASIPLSPAAAPNDDAAPFNPAAMPDARKYLIFAVMAFGQFMALIDIQIVAASLNEVQAGLSAGPDEISWVQTAYLMAELVMIPFSAFLAQALSTRWLFAASAGLFTIASILCGLAWSIESMILFRAVQGFVGGAMIPTVFATGYMLFEGKQRAMIPAILGMVSVLAPTLGPTVGGWITDAMGWRWVFFINVLPGAMVTLAILALVRIDKPNLPMLRRIDWVHLASMAVFLAGLEFVLEEGPKHDWFSEPEIAIGAWLSFVAFGLFLERSFRSDGPIVKLTPFRKPTFVFACVFNLVIGFGLYASTYLVPIFLGRVQGYNAAEIGTTVFVSGLAQLLGVPFAAALSQKVDQRIVITFGLTLFAVGLWMFSFMTPEWGFAALFWPQVVRSFAIMLCIVPSVGLALGNFEGPELRYASGLFNLMRNLGGAIGIALVNTWLGDNMRLHMLRLSEALGRSADAANETAAGLAQHIGRTVSDPALAQQMAEGVLGRIVGREALTLAFDDVFRLMAYLFLAALVMVPFCKPPPIGGPAPPDAH</sequence>
<feature type="transmembrane region" description="Helical" evidence="8">
    <location>
        <begin position="97"/>
        <end position="117"/>
    </location>
</feature>
<evidence type="ECO:0000256" key="8">
    <source>
        <dbReference type="SAM" id="Phobius"/>
    </source>
</evidence>
<comment type="subcellular location">
    <subcellularLocation>
        <location evidence="1">Cell membrane</location>
        <topology evidence="1">Multi-pass membrane protein</topology>
    </subcellularLocation>
</comment>
<dbReference type="Pfam" id="PF07690">
    <property type="entry name" value="MFS_1"/>
    <property type="match status" value="1"/>
</dbReference>
<keyword evidence="6 8" id="KW-1133">Transmembrane helix</keyword>
<keyword evidence="3" id="KW-0813">Transport</keyword>
<dbReference type="NCBIfam" id="TIGR00711">
    <property type="entry name" value="efflux_EmrB"/>
    <property type="match status" value="1"/>
</dbReference>
<dbReference type="CDD" id="cd17503">
    <property type="entry name" value="MFS_LmrB_MDR_like"/>
    <property type="match status" value="1"/>
</dbReference>
<feature type="transmembrane region" description="Helical" evidence="8">
    <location>
        <begin position="184"/>
        <end position="206"/>
    </location>
</feature>
<feature type="transmembrane region" description="Helical" evidence="8">
    <location>
        <begin position="30"/>
        <end position="50"/>
    </location>
</feature>
<dbReference type="PANTHER" id="PTHR42718">
    <property type="entry name" value="MAJOR FACILITATOR SUPERFAMILY MULTIDRUG TRANSPORTER MFSC"/>
    <property type="match status" value="1"/>
</dbReference>
<name>A0A0N9U8G5_SPHMC</name>
<keyword evidence="5 8" id="KW-0812">Transmembrane</keyword>
<feature type="transmembrane region" description="Helical" evidence="8">
    <location>
        <begin position="155"/>
        <end position="178"/>
    </location>
</feature>
<dbReference type="InterPro" id="IPR011701">
    <property type="entry name" value="MFS"/>
</dbReference>
<dbReference type="PATRIC" id="fig|33050.5.peg.851"/>
<accession>A0A0N9U8G5</accession>
<evidence type="ECO:0000256" key="4">
    <source>
        <dbReference type="ARBA" id="ARBA00022475"/>
    </source>
</evidence>
<feature type="transmembrane region" description="Helical" evidence="8">
    <location>
        <begin position="70"/>
        <end position="90"/>
    </location>
</feature>
<dbReference type="PROSITE" id="PS50850">
    <property type="entry name" value="MFS"/>
    <property type="match status" value="1"/>
</dbReference>
<feature type="transmembrane region" description="Helical" evidence="8">
    <location>
        <begin position="353"/>
        <end position="373"/>
    </location>
</feature>
<proteinExistence type="inferred from homology"/>
<evidence type="ECO:0000259" key="9">
    <source>
        <dbReference type="PROSITE" id="PS50850"/>
    </source>
</evidence>
<reference evidence="10 11" key="1">
    <citation type="journal article" date="2015" name="Genome Announc.">
        <title>Complete Genome Sequence of Polypropylene Glycol- and Polyethylene Glycol-Degrading Sphingopyxis macrogoltabida Strain EY-1.</title>
        <authorList>
            <person name="Ohtsubo Y."/>
            <person name="Nagata Y."/>
            <person name="Numata M."/>
            <person name="Tsuchikane K."/>
            <person name="Hosoyama A."/>
            <person name="Yamazoe A."/>
            <person name="Tsuda M."/>
            <person name="Fujita N."/>
            <person name="Kawai F."/>
        </authorList>
    </citation>
    <scope>NUCLEOTIDE SEQUENCE [LARGE SCALE GENOMIC DNA]</scope>
    <source>
        <strain evidence="10 11">EY-1</strain>
    </source>
</reference>
<dbReference type="InterPro" id="IPR036259">
    <property type="entry name" value="MFS_trans_sf"/>
</dbReference>
<evidence type="ECO:0000256" key="7">
    <source>
        <dbReference type="ARBA" id="ARBA00023136"/>
    </source>
</evidence>
<feature type="transmembrane region" description="Helical" evidence="8">
    <location>
        <begin position="218"/>
        <end position="238"/>
    </location>
</feature>
<feature type="transmembrane region" description="Helical" evidence="8">
    <location>
        <begin position="123"/>
        <end position="148"/>
    </location>
</feature>
<evidence type="ECO:0000256" key="1">
    <source>
        <dbReference type="ARBA" id="ARBA00004651"/>
    </source>
</evidence>